<evidence type="ECO:0000313" key="7">
    <source>
        <dbReference type="Proteomes" id="UP000529637"/>
    </source>
</evidence>
<organism evidence="6 7">
    <name type="scientific">Piscinibacter koreensis</name>
    <dbReference type="NCBI Taxonomy" id="2742824"/>
    <lineage>
        <taxon>Bacteria</taxon>
        <taxon>Pseudomonadati</taxon>
        <taxon>Pseudomonadota</taxon>
        <taxon>Betaproteobacteria</taxon>
        <taxon>Burkholderiales</taxon>
        <taxon>Sphaerotilaceae</taxon>
        <taxon>Piscinibacter</taxon>
    </lineage>
</organism>
<dbReference type="PRINTS" id="PR00035">
    <property type="entry name" value="HTHGNTR"/>
</dbReference>
<dbReference type="PANTHER" id="PTHR43537:SF5">
    <property type="entry name" value="UXU OPERON TRANSCRIPTIONAL REGULATOR"/>
    <property type="match status" value="1"/>
</dbReference>
<comment type="caution">
    <text evidence="6">The sequence shown here is derived from an EMBL/GenBank/DDBJ whole genome shotgun (WGS) entry which is preliminary data.</text>
</comment>
<dbReference type="Pfam" id="PF07729">
    <property type="entry name" value="FCD"/>
    <property type="match status" value="1"/>
</dbReference>
<keyword evidence="3" id="KW-0804">Transcription</keyword>
<sequence>MTTRPQSSSGTGRATPPPAIAGIVNYLRERRLQPGDRLPSERDFAERLGVGRNAVREALATLVTLRVVDSRPNSGIFLRHVAQESSFETLVMLAGLGEAPSAEEVDETMEVRRPLEVLAASLACERRTEDDLRRLDAVQQRTEAVLARGGNIVGEDTEFHLALAAASHNSVLVRVLNAFYEFTAGRRAVWFESQAEGAASATDHRRLIAHVAARDATAAQQLVLGHMTRASRYWNELLEGGLATSATSASGAAAPSTVSHRQPGPTP</sequence>
<dbReference type="Gene3D" id="1.10.10.10">
    <property type="entry name" value="Winged helix-like DNA-binding domain superfamily/Winged helix DNA-binding domain"/>
    <property type="match status" value="1"/>
</dbReference>
<dbReference type="SUPFAM" id="SSF48008">
    <property type="entry name" value="GntR ligand-binding domain-like"/>
    <property type="match status" value="1"/>
</dbReference>
<keyword evidence="2" id="KW-0238">DNA-binding</keyword>
<name>A0A7Y6NMX6_9BURK</name>
<dbReference type="AlphaFoldDB" id="A0A7Y6NMX6"/>
<evidence type="ECO:0000256" key="4">
    <source>
        <dbReference type="SAM" id="MobiDB-lite"/>
    </source>
</evidence>
<dbReference type="GO" id="GO:0003677">
    <property type="term" value="F:DNA binding"/>
    <property type="evidence" value="ECO:0007669"/>
    <property type="project" value="UniProtKB-KW"/>
</dbReference>
<protein>
    <submittedName>
        <fullName evidence="6">FadR family transcriptional regulator</fullName>
    </submittedName>
</protein>
<evidence type="ECO:0000259" key="5">
    <source>
        <dbReference type="PROSITE" id="PS50949"/>
    </source>
</evidence>
<dbReference type="EMBL" id="JABWMJ010000004">
    <property type="protein sequence ID" value="NUZ06136.1"/>
    <property type="molecule type" value="Genomic_DNA"/>
</dbReference>
<dbReference type="InterPro" id="IPR000524">
    <property type="entry name" value="Tscrpt_reg_HTH_GntR"/>
</dbReference>
<dbReference type="Gene3D" id="1.20.120.530">
    <property type="entry name" value="GntR ligand-binding domain-like"/>
    <property type="match status" value="1"/>
</dbReference>
<proteinExistence type="predicted"/>
<dbReference type="SMART" id="SM00895">
    <property type="entry name" value="FCD"/>
    <property type="match status" value="1"/>
</dbReference>
<dbReference type="SMART" id="SM00345">
    <property type="entry name" value="HTH_GNTR"/>
    <property type="match status" value="1"/>
</dbReference>
<keyword evidence="7" id="KW-1185">Reference proteome</keyword>
<dbReference type="PANTHER" id="PTHR43537">
    <property type="entry name" value="TRANSCRIPTIONAL REGULATOR, GNTR FAMILY"/>
    <property type="match status" value="1"/>
</dbReference>
<dbReference type="InterPro" id="IPR036390">
    <property type="entry name" value="WH_DNA-bd_sf"/>
</dbReference>
<reference evidence="6 7" key="1">
    <citation type="submission" date="2020-06" db="EMBL/GenBank/DDBJ databases">
        <title>Schlegella sp. ID0723 isolated from air conditioner.</title>
        <authorList>
            <person name="Kim D.Y."/>
            <person name="Kim D.-U."/>
        </authorList>
    </citation>
    <scope>NUCLEOTIDE SEQUENCE [LARGE SCALE GENOMIC DNA]</scope>
    <source>
        <strain evidence="6 7">ID0723</strain>
    </source>
</reference>
<evidence type="ECO:0000256" key="2">
    <source>
        <dbReference type="ARBA" id="ARBA00023125"/>
    </source>
</evidence>
<dbReference type="SUPFAM" id="SSF46785">
    <property type="entry name" value="Winged helix' DNA-binding domain"/>
    <property type="match status" value="1"/>
</dbReference>
<feature type="domain" description="HTH gntR-type" evidence="5">
    <location>
        <begin position="13"/>
        <end position="81"/>
    </location>
</feature>
<dbReference type="InterPro" id="IPR008920">
    <property type="entry name" value="TF_FadR/GntR_C"/>
</dbReference>
<evidence type="ECO:0000256" key="1">
    <source>
        <dbReference type="ARBA" id="ARBA00023015"/>
    </source>
</evidence>
<evidence type="ECO:0000256" key="3">
    <source>
        <dbReference type="ARBA" id="ARBA00023163"/>
    </source>
</evidence>
<dbReference type="Proteomes" id="UP000529637">
    <property type="component" value="Unassembled WGS sequence"/>
</dbReference>
<dbReference type="Pfam" id="PF00392">
    <property type="entry name" value="GntR"/>
    <property type="match status" value="1"/>
</dbReference>
<dbReference type="InterPro" id="IPR011711">
    <property type="entry name" value="GntR_C"/>
</dbReference>
<gene>
    <name evidence="6" type="ORF">HQN59_10210</name>
</gene>
<dbReference type="RefSeq" id="WP_176068827.1">
    <property type="nucleotide sequence ID" value="NZ_JABWMJ010000004.1"/>
</dbReference>
<dbReference type="PROSITE" id="PS50949">
    <property type="entry name" value="HTH_GNTR"/>
    <property type="match status" value="1"/>
</dbReference>
<accession>A0A7Y6NMX6</accession>
<feature type="region of interest" description="Disordered" evidence="4">
    <location>
        <begin position="248"/>
        <end position="267"/>
    </location>
</feature>
<feature type="compositionally biased region" description="Low complexity" evidence="4">
    <location>
        <begin position="248"/>
        <end position="259"/>
    </location>
</feature>
<dbReference type="CDD" id="cd07377">
    <property type="entry name" value="WHTH_GntR"/>
    <property type="match status" value="1"/>
</dbReference>
<dbReference type="InterPro" id="IPR036388">
    <property type="entry name" value="WH-like_DNA-bd_sf"/>
</dbReference>
<evidence type="ECO:0000313" key="6">
    <source>
        <dbReference type="EMBL" id="NUZ06136.1"/>
    </source>
</evidence>
<keyword evidence="1" id="KW-0805">Transcription regulation</keyword>
<dbReference type="GO" id="GO:0003700">
    <property type="term" value="F:DNA-binding transcription factor activity"/>
    <property type="evidence" value="ECO:0007669"/>
    <property type="project" value="InterPro"/>
</dbReference>